<feature type="binding site" evidence="7">
    <location>
        <position position="188"/>
    </location>
    <ligand>
        <name>UDP-N-acetyl-alpha-D-muramoyl-L-alanyl-D-glutamate</name>
        <dbReference type="ChEBI" id="CHEBI:83900"/>
    </ligand>
</feature>
<evidence type="ECO:0000256" key="8">
    <source>
        <dbReference type="RuleBase" id="RU004135"/>
    </source>
</evidence>
<feature type="binding site" evidence="7">
    <location>
        <begin position="403"/>
        <end position="406"/>
    </location>
    <ligand>
        <name>meso-2,6-diaminopimelate</name>
        <dbReference type="ChEBI" id="CHEBI:57791"/>
    </ligand>
</feature>
<keyword evidence="3 7" id="KW-0133">Cell shape</keyword>
<dbReference type="GO" id="GO:0009252">
    <property type="term" value="P:peptidoglycan biosynthetic process"/>
    <property type="evidence" value="ECO:0007669"/>
    <property type="project" value="UniProtKB-UniRule"/>
</dbReference>
<feature type="modified residue" description="N6-carboxylysine" evidence="7">
    <location>
        <position position="220"/>
    </location>
</feature>
<dbReference type="Pfam" id="PF01225">
    <property type="entry name" value="Mur_ligase"/>
    <property type="match status" value="1"/>
</dbReference>
<dbReference type="GO" id="GO:0008360">
    <property type="term" value="P:regulation of cell shape"/>
    <property type="evidence" value="ECO:0007669"/>
    <property type="project" value="UniProtKB-KW"/>
</dbReference>
<dbReference type="GO" id="GO:0005737">
    <property type="term" value="C:cytoplasm"/>
    <property type="evidence" value="ECO:0007669"/>
    <property type="project" value="UniProtKB-SubCell"/>
</dbReference>
<comment type="similarity">
    <text evidence="1 7">Belongs to the MurCDEF family. MurE subfamily.</text>
</comment>
<organism evidence="12 13">
    <name type="scientific">Sediminitomix flava</name>
    <dbReference type="NCBI Taxonomy" id="379075"/>
    <lineage>
        <taxon>Bacteria</taxon>
        <taxon>Pseudomonadati</taxon>
        <taxon>Bacteroidota</taxon>
        <taxon>Cytophagia</taxon>
        <taxon>Cytophagales</taxon>
        <taxon>Flammeovirgaceae</taxon>
        <taxon>Sediminitomix</taxon>
    </lineage>
</organism>
<comment type="caution">
    <text evidence="7">Lacks conserved residue(s) required for the propagation of feature annotation.</text>
</comment>
<keyword evidence="7" id="KW-0963">Cytoplasm</keyword>
<dbReference type="NCBIfam" id="TIGR01085">
    <property type="entry name" value="murE"/>
    <property type="match status" value="1"/>
</dbReference>
<evidence type="ECO:0000256" key="6">
    <source>
        <dbReference type="ARBA" id="ARBA00023316"/>
    </source>
</evidence>
<name>A0A315Z930_SEDFL</name>
<keyword evidence="13" id="KW-1185">Reference proteome</keyword>
<feature type="binding site" evidence="7">
    <location>
        <position position="379"/>
    </location>
    <ligand>
        <name>meso-2,6-diaminopimelate</name>
        <dbReference type="ChEBI" id="CHEBI:57791"/>
    </ligand>
</feature>
<keyword evidence="7" id="KW-0460">Magnesium</keyword>
<sequence length="485" mass="53902">MKLSTVLANIPHTLVQGNNEEEVLNLEIDSRKVSEGGLFTAIVGAEMDGHSFIDKAISQGAKVIVLENVPENLQDGVSYVKVKNTSDVLGILASNFYVHPSKQLKIVAVTGTNGKTTIATLLQKLFMELGHNVGLLSTIENKINDEIIPTKLTTPDAITINKLMAEMVQKNCTHCFMEASSHAIVQGRLGGLDLDGAVFTNISHDHLDYHGTFKDYINAKKKLFDDLPKHAFALINQDDRRGEYMLQNTKASKKSFALKAMATFKAKLIENSFEGLHLEINNQEVWCRLIGDFNAYNLLAIYGVAVLLEEDEQEVLQLISSLDTAAGRFEQLISQKEQIRGIVDYAHTPDALENVLKTINNIRDESERIITIVGCGGNRDKEKRPIMASKAVELSDLVILTSDNPRNEEPELILQDMQKGVEMGAASKVRTIVDRKEAIEKACEMAYPKDIILVAGKGHETYQEVKGIRSHFDDKEVLLSLFRDR</sequence>
<dbReference type="GO" id="GO:0008765">
    <property type="term" value="F:UDP-N-acetylmuramoylalanyl-D-glutamate-2,6-diaminopimelate ligase activity"/>
    <property type="evidence" value="ECO:0007669"/>
    <property type="project" value="UniProtKB-UniRule"/>
</dbReference>
<feature type="binding site" evidence="7">
    <location>
        <position position="460"/>
    </location>
    <ligand>
        <name>meso-2,6-diaminopimelate</name>
        <dbReference type="ChEBI" id="CHEBI:57791"/>
    </ligand>
</feature>
<evidence type="ECO:0000259" key="10">
    <source>
        <dbReference type="Pfam" id="PF02875"/>
    </source>
</evidence>
<evidence type="ECO:0000256" key="4">
    <source>
        <dbReference type="ARBA" id="ARBA00022984"/>
    </source>
</evidence>
<dbReference type="RefSeq" id="WP_109618677.1">
    <property type="nucleotide sequence ID" value="NZ_QGDO01000003.1"/>
</dbReference>
<keyword evidence="7" id="KW-0547">Nucleotide-binding</keyword>
<dbReference type="EMBL" id="QGDO01000003">
    <property type="protein sequence ID" value="PWJ42065.1"/>
    <property type="molecule type" value="Genomic_DNA"/>
</dbReference>
<dbReference type="SUPFAM" id="SSF63418">
    <property type="entry name" value="MurE/MurF N-terminal domain"/>
    <property type="match status" value="1"/>
</dbReference>
<feature type="binding site" evidence="7">
    <location>
        <begin position="111"/>
        <end position="117"/>
    </location>
    <ligand>
        <name>ATP</name>
        <dbReference type="ChEBI" id="CHEBI:30616"/>
    </ligand>
</feature>
<dbReference type="InterPro" id="IPR000713">
    <property type="entry name" value="Mur_ligase_N"/>
</dbReference>
<dbReference type="GO" id="GO:0071555">
    <property type="term" value="P:cell wall organization"/>
    <property type="evidence" value="ECO:0007669"/>
    <property type="project" value="UniProtKB-KW"/>
</dbReference>
<comment type="function">
    <text evidence="7">Catalyzes the addition of meso-diaminopimelic acid to the nucleotide precursor UDP-N-acetylmuramoyl-L-alanyl-D-glutamate (UMAG) in the biosynthesis of bacterial cell-wall peptidoglycan.</text>
</comment>
<feature type="binding site" evidence="7">
    <location>
        <position position="186"/>
    </location>
    <ligand>
        <name>UDP-N-acetyl-alpha-D-muramoyl-L-alanyl-D-glutamate</name>
        <dbReference type="ChEBI" id="CHEBI:83900"/>
    </ligand>
</feature>
<comment type="catalytic activity">
    <reaction evidence="7">
        <text>UDP-N-acetyl-alpha-D-muramoyl-L-alanyl-D-glutamate + meso-2,6-diaminopimelate + ATP = UDP-N-acetyl-alpha-D-muramoyl-L-alanyl-gamma-D-glutamyl-meso-2,6-diaminopimelate + ADP + phosphate + H(+)</text>
        <dbReference type="Rhea" id="RHEA:23676"/>
        <dbReference type="ChEBI" id="CHEBI:15378"/>
        <dbReference type="ChEBI" id="CHEBI:30616"/>
        <dbReference type="ChEBI" id="CHEBI:43474"/>
        <dbReference type="ChEBI" id="CHEBI:57791"/>
        <dbReference type="ChEBI" id="CHEBI:83900"/>
        <dbReference type="ChEBI" id="CHEBI:83905"/>
        <dbReference type="ChEBI" id="CHEBI:456216"/>
        <dbReference type="EC" id="6.3.2.13"/>
    </reaction>
</comment>
<keyword evidence="7" id="KW-0067">ATP-binding</keyword>
<feature type="domain" description="Mur ligase C-terminal" evidence="10">
    <location>
        <begin position="327"/>
        <end position="458"/>
    </location>
</feature>
<gene>
    <name evidence="7" type="primary">murE</name>
    <name evidence="12" type="ORF">BC781_103315</name>
</gene>
<evidence type="ECO:0000256" key="1">
    <source>
        <dbReference type="ARBA" id="ARBA00005898"/>
    </source>
</evidence>
<dbReference type="UniPathway" id="UPA00219"/>
<evidence type="ECO:0000256" key="5">
    <source>
        <dbReference type="ARBA" id="ARBA00023306"/>
    </source>
</evidence>
<dbReference type="SUPFAM" id="SSF53623">
    <property type="entry name" value="MurD-like peptide ligases, catalytic domain"/>
    <property type="match status" value="1"/>
</dbReference>
<evidence type="ECO:0000313" key="13">
    <source>
        <dbReference type="Proteomes" id="UP000245535"/>
    </source>
</evidence>
<evidence type="ECO:0000256" key="2">
    <source>
        <dbReference type="ARBA" id="ARBA00022618"/>
    </source>
</evidence>
<dbReference type="Gene3D" id="3.90.190.20">
    <property type="entry name" value="Mur ligase, C-terminal domain"/>
    <property type="match status" value="1"/>
</dbReference>
<dbReference type="AlphaFoldDB" id="A0A315Z930"/>
<comment type="pathway">
    <text evidence="7 8">Cell wall biogenesis; peptidoglycan biosynthesis.</text>
</comment>
<dbReference type="GO" id="GO:0051301">
    <property type="term" value="P:cell division"/>
    <property type="evidence" value="ECO:0007669"/>
    <property type="project" value="UniProtKB-KW"/>
</dbReference>
<dbReference type="InterPro" id="IPR036565">
    <property type="entry name" value="Mur-like_cat_sf"/>
</dbReference>
<keyword evidence="6 7" id="KW-0961">Cell wall biogenesis/degradation</keyword>
<dbReference type="PANTHER" id="PTHR23135:SF4">
    <property type="entry name" value="UDP-N-ACETYLMURAMOYL-L-ALANYL-D-GLUTAMATE--2,6-DIAMINOPIMELATE LIGASE MURE HOMOLOG, CHLOROPLASTIC"/>
    <property type="match status" value="1"/>
</dbReference>
<keyword evidence="4 7" id="KW-0573">Peptidoglycan synthesis</keyword>
<feature type="domain" description="Mur ligase central" evidence="11">
    <location>
        <begin position="109"/>
        <end position="304"/>
    </location>
</feature>
<dbReference type="Gene3D" id="3.40.1390.10">
    <property type="entry name" value="MurE/MurF, N-terminal domain"/>
    <property type="match status" value="1"/>
</dbReference>
<comment type="caution">
    <text evidence="12">The sequence shown here is derived from an EMBL/GenBank/DDBJ whole genome shotgun (WGS) entry which is preliminary data.</text>
</comment>
<dbReference type="GO" id="GO:0005524">
    <property type="term" value="F:ATP binding"/>
    <property type="evidence" value="ECO:0007669"/>
    <property type="project" value="UniProtKB-UniRule"/>
</dbReference>
<feature type="binding site" evidence="7">
    <location>
        <begin position="153"/>
        <end position="154"/>
    </location>
    <ligand>
        <name>UDP-N-acetyl-alpha-D-muramoyl-L-alanyl-D-glutamate</name>
        <dbReference type="ChEBI" id="CHEBI:83900"/>
    </ligand>
</feature>
<reference evidence="12 13" key="1">
    <citation type="submission" date="2018-03" db="EMBL/GenBank/DDBJ databases">
        <title>Genomic Encyclopedia of Archaeal and Bacterial Type Strains, Phase II (KMG-II): from individual species to whole genera.</title>
        <authorList>
            <person name="Goeker M."/>
        </authorList>
    </citation>
    <scope>NUCLEOTIDE SEQUENCE [LARGE SCALE GENOMIC DNA]</scope>
    <source>
        <strain evidence="12 13">DSM 28229</strain>
    </source>
</reference>
<keyword evidence="5 7" id="KW-0131">Cell cycle</keyword>
<dbReference type="GO" id="GO:0000287">
    <property type="term" value="F:magnesium ion binding"/>
    <property type="evidence" value="ECO:0007669"/>
    <property type="project" value="UniProtKB-UniRule"/>
</dbReference>
<dbReference type="NCBIfam" id="NF001126">
    <property type="entry name" value="PRK00139.1-4"/>
    <property type="match status" value="1"/>
</dbReference>
<dbReference type="PANTHER" id="PTHR23135">
    <property type="entry name" value="MUR LIGASE FAMILY MEMBER"/>
    <property type="match status" value="1"/>
</dbReference>
<evidence type="ECO:0000259" key="9">
    <source>
        <dbReference type="Pfam" id="PF01225"/>
    </source>
</evidence>
<dbReference type="InterPro" id="IPR013221">
    <property type="entry name" value="Mur_ligase_cen"/>
</dbReference>
<comment type="subcellular location">
    <subcellularLocation>
        <location evidence="7 8">Cytoplasm</location>
    </subcellularLocation>
</comment>
<dbReference type="InterPro" id="IPR036615">
    <property type="entry name" value="Mur_ligase_C_dom_sf"/>
</dbReference>
<evidence type="ECO:0000259" key="11">
    <source>
        <dbReference type="Pfam" id="PF08245"/>
    </source>
</evidence>
<dbReference type="SUPFAM" id="SSF53244">
    <property type="entry name" value="MurD-like peptide ligases, peptide-binding domain"/>
    <property type="match status" value="1"/>
</dbReference>
<evidence type="ECO:0000313" key="12">
    <source>
        <dbReference type="EMBL" id="PWJ42065.1"/>
    </source>
</evidence>
<comment type="cofactor">
    <cofactor evidence="7">
        <name>Mg(2+)</name>
        <dbReference type="ChEBI" id="CHEBI:18420"/>
    </cofactor>
</comment>
<accession>A0A315Z930</accession>
<dbReference type="EC" id="6.3.2.13" evidence="7"/>
<evidence type="ECO:0000256" key="7">
    <source>
        <dbReference type="HAMAP-Rule" id="MF_00208"/>
    </source>
</evidence>
<feature type="domain" description="Mur ligase N-terminal catalytic" evidence="9">
    <location>
        <begin position="25"/>
        <end position="97"/>
    </location>
</feature>
<dbReference type="HAMAP" id="MF_00208">
    <property type="entry name" value="MurE"/>
    <property type="match status" value="1"/>
</dbReference>
<dbReference type="Gene3D" id="3.40.1190.10">
    <property type="entry name" value="Mur-like, catalytic domain"/>
    <property type="match status" value="1"/>
</dbReference>
<dbReference type="InterPro" id="IPR005761">
    <property type="entry name" value="UDP-N-AcMur-Glu-dNH2Pim_ligase"/>
</dbReference>
<protein>
    <recommendedName>
        <fullName evidence="7">UDP-N-acetylmuramoyl-L-alanyl-D-glutamate--2,6-diaminopimelate ligase</fullName>
        <ecNumber evidence="7">6.3.2.13</ecNumber>
    </recommendedName>
    <alternativeName>
        <fullName evidence="7">Meso-A2pm-adding enzyme</fullName>
    </alternativeName>
    <alternativeName>
        <fullName evidence="7">Meso-diaminopimelate-adding enzyme</fullName>
    </alternativeName>
    <alternativeName>
        <fullName evidence="7">UDP-MurNAc-L-Ala-D-Glu:meso-diaminopimelate ligase</fullName>
    </alternativeName>
    <alternativeName>
        <fullName evidence="7">UDP-MurNAc-tripeptide synthetase</fullName>
    </alternativeName>
    <alternativeName>
        <fullName evidence="7">UDP-N-acetylmuramyl-tripeptide synthetase</fullName>
    </alternativeName>
</protein>
<feature type="binding site" evidence="7">
    <location>
        <position position="180"/>
    </location>
    <ligand>
        <name>UDP-N-acetyl-alpha-D-muramoyl-L-alanyl-D-glutamate</name>
        <dbReference type="ChEBI" id="CHEBI:83900"/>
    </ligand>
</feature>
<feature type="binding site" evidence="7">
    <location>
        <position position="456"/>
    </location>
    <ligand>
        <name>meso-2,6-diaminopimelate</name>
        <dbReference type="ChEBI" id="CHEBI:57791"/>
    </ligand>
</feature>
<dbReference type="Pfam" id="PF08245">
    <property type="entry name" value="Mur_ligase_M"/>
    <property type="match status" value="1"/>
</dbReference>
<dbReference type="InterPro" id="IPR004101">
    <property type="entry name" value="Mur_ligase_C"/>
</dbReference>
<keyword evidence="2 7" id="KW-0132">Cell division</keyword>
<dbReference type="Pfam" id="PF02875">
    <property type="entry name" value="Mur_ligase_C"/>
    <property type="match status" value="1"/>
</dbReference>
<comment type="PTM">
    <text evidence="7">Carboxylation is probably crucial for Mg(2+) binding and, consequently, for the gamma-phosphate positioning of ATP.</text>
</comment>
<keyword evidence="7 12" id="KW-0436">Ligase</keyword>
<proteinExistence type="inferred from homology"/>
<evidence type="ECO:0000256" key="3">
    <source>
        <dbReference type="ARBA" id="ARBA00022960"/>
    </source>
</evidence>
<dbReference type="Proteomes" id="UP000245535">
    <property type="component" value="Unassembled WGS sequence"/>
</dbReference>
<dbReference type="OrthoDB" id="9800958at2"/>
<dbReference type="InterPro" id="IPR035911">
    <property type="entry name" value="MurE/MurF_N"/>
</dbReference>
<feature type="short sequence motif" description="Meso-diaminopimelate recognition motif" evidence="7">
    <location>
        <begin position="403"/>
        <end position="406"/>
    </location>
</feature>
<feature type="binding site" evidence="7">
    <location>
        <position position="30"/>
    </location>
    <ligand>
        <name>UDP-N-acetyl-alpha-D-muramoyl-L-alanyl-D-glutamate</name>
        <dbReference type="ChEBI" id="CHEBI:83900"/>
    </ligand>
</feature>